<comment type="caution">
    <text evidence="4">The sequence shown here is derived from an EMBL/GenBank/DDBJ whole genome shotgun (WGS) entry which is preliminary data.</text>
</comment>
<dbReference type="GO" id="GO:0005524">
    <property type="term" value="F:ATP binding"/>
    <property type="evidence" value="ECO:0007669"/>
    <property type="project" value="UniProtKB-KW"/>
</dbReference>
<feature type="region of interest" description="Disordered" evidence="3">
    <location>
        <begin position="1"/>
        <end position="43"/>
    </location>
</feature>
<dbReference type="InterPro" id="IPR052381">
    <property type="entry name" value="AAA_domain_protein"/>
</dbReference>
<gene>
    <name evidence="4" type="ORF">FJZ00_14250</name>
</gene>
<organism evidence="4 5">
    <name type="scientific">Candidatus Tanganyikabacteria bacterium</name>
    <dbReference type="NCBI Taxonomy" id="2961651"/>
    <lineage>
        <taxon>Bacteria</taxon>
        <taxon>Bacillati</taxon>
        <taxon>Candidatus Sericytochromatia</taxon>
        <taxon>Candidatus Tanganyikabacteria</taxon>
    </lineage>
</organism>
<evidence type="ECO:0000256" key="3">
    <source>
        <dbReference type="SAM" id="MobiDB-lite"/>
    </source>
</evidence>
<keyword evidence="1" id="KW-0547">Nucleotide-binding</keyword>
<dbReference type="PANTHER" id="PTHR42960">
    <property type="entry name" value="YCF46 PROTEIN"/>
    <property type="match status" value="1"/>
</dbReference>
<evidence type="ECO:0008006" key="6">
    <source>
        <dbReference type="Google" id="ProtNLM"/>
    </source>
</evidence>
<dbReference type="EMBL" id="VGJX01000964">
    <property type="protein sequence ID" value="MBM3276311.1"/>
    <property type="molecule type" value="Genomic_DNA"/>
</dbReference>
<evidence type="ECO:0000256" key="1">
    <source>
        <dbReference type="ARBA" id="ARBA00022741"/>
    </source>
</evidence>
<protein>
    <recommendedName>
        <fullName evidence="6">ATPase</fullName>
    </recommendedName>
</protein>
<accession>A0A937X587</accession>
<reference evidence="4 5" key="1">
    <citation type="submission" date="2019-03" db="EMBL/GenBank/DDBJ databases">
        <title>Lake Tanganyika Metagenome-Assembled Genomes (MAGs).</title>
        <authorList>
            <person name="Tran P."/>
        </authorList>
    </citation>
    <scope>NUCLEOTIDE SEQUENCE [LARGE SCALE GENOMIC DNA]</scope>
    <source>
        <strain evidence="4">K_DeepCast_65m_m2_236</strain>
    </source>
</reference>
<proteinExistence type="predicted"/>
<evidence type="ECO:0000313" key="4">
    <source>
        <dbReference type="EMBL" id="MBM3276311.1"/>
    </source>
</evidence>
<feature type="compositionally biased region" description="Pro residues" evidence="3">
    <location>
        <begin position="9"/>
        <end position="18"/>
    </location>
</feature>
<evidence type="ECO:0000313" key="5">
    <source>
        <dbReference type="Proteomes" id="UP000703893"/>
    </source>
</evidence>
<feature type="non-terminal residue" evidence="4">
    <location>
        <position position="295"/>
    </location>
</feature>
<dbReference type="PANTHER" id="PTHR42960:SF1">
    <property type="entry name" value="YCF46 PROTEIN"/>
    <property type="match status" value="1"/>
</dbReference>
<dbReference type="AlphaFoldDB" id="A0A937X587"/>
<name>A0A937X587_9BACT</name>
<evidence type="ECO:0000256" key="2">
    <source>
        <dbReference type="ARBA" id="ARBA00022840"/>
    </source>
</evidence>
<sequence length="295" mass="33175">MRQPRKPQGKPPNPPAPWEVPGRRSGGETLSALPASNAPRPPIRRTRNLQLAGLDAFIKAVYPLIFVTTSEEGRFVARLREHYGQGRPIFQWTYTRGLMSLQDGRCVEPATIGDPLSALRHAERAPNSGMYIFCDLHPWLRDSTNAENKATIRMLRDFYHLVRSARERFKTVLLVSPVLTIPPELEKEVVVFDFPLPDREELRLLLDERLERGFRDTGDHPAIDPGHMDKLLEAATGLTLDEADNAFAAVLQGDGRLDTSDIHKILAQKQLIIRQSGVLDYYPADEELSEVGGLE</sequence>
<keyword evidence="2" id="KW-0067">ATP-binding</keyword>
<dbReference type="Proteomes" id="UP000703893">
    <property type="component" value="Unassembled WGS sequence"/>
</dbReference>